<keyword evidence="4" id="KW-0411">Iron-sulfur</keyword>
<keyword evidence="1" id="KW-0949">S-adenosyl-L-methionine</keyword>
<dbReference type="InterPro" id="IPR013785">
    <property type="entry name" value="Aldolase_TIM"/>
</dbReference>
<evidence type="ECO:0000256" key="3">
    <source>
        <dbReference type="ARBA" id="ARBA00023004"/>
    </source>
</evidence>
<dbReference type="PANTHER" id="PTHR43728">
    <property type="entry name" value="SLR0304 PROTEIN"/>
    <property type="match status" value="1"/>
</dbReference>
<reference evidence="8 9" key="1">
    <citation type="journal article" date="2015" name="Plant Cell">
        <title>Oil accumulation by the oleaginous diatom Fistulifera solaris as revealed by the genome and transcriptome.</title>
        <authorList>
            <person name="Tanaka T."/>
            <person name="Maeda Y."/>
            <person name="Veluchamy A."/>
            <person name="Tanaka M."/>
            <person name="Abida H."/>
            <person name="Marechal E."/>
            <person name="Bowler C."/>
            <person name="Muto M."/>
            <person name="Sunaga Y."/>
            <person name="Tanaka M."/>
            <person name="Yoshino T."/>
            <person name="Taniguchi T."/>
            <person name="Fukuda Y."/>
            <person name="Nemoto M."/>
            <person name="Matsumoto M."/>
            <person name="Wong P.S."/>
            <person name="Aburatani S."/>
            <person name="Fujibuchi W."/>
        </authorList>
    </citation>
    <scope>NUCLEOTIDE SEQUENCE [LARGE SCALE GENOMIC DNA]</scope>
    <source>
        <strain evidence="8 9">JPCC DA0580</strain>
    </source>
</reference>
<dbReference type="SFLD" id="SFLDS00029">
    <property type="entry name" value="Radical_SAM"/>
    <property type="match status" value="1"/>
</dbReference>
<evidence type="ECO:0000313" key="9">
    <source>
        <dbReference type="Proteomes" id="UP000198406"/>
    </source>
</evidence>
<keyword evidence="5" id="KW-0732">Signal</keyword>
<name>A0A1Z5KK96_FISSO</name>
<dbReference type="SUPFAM" id="SSF102114">
    <property type="entry name" value="Radical SAM enzymes"/>
    <property type="match status" value="1"/>
</dbReference>
<dbReference type="InterPro" id="IPR026351">
    <property type="entry name" value="rSAM_ArsS-like"/>
</dbReference>
<evidence type="ECO:0000313" key="8">
    <source>
        <dbReference type="EMBL" id="GAX26744.1"/>
    </source>
</evidence>
<evidence type="ECO:0000259" key="7">
    <source>
        <dbReference type="Pfam" id="PF12345"/>
    </source>
</evidence>
<dbReference type="PANTHER" id="PTHR43728:SF1">
    <property type="entry name" value="FE-S OXIDOREDUCTASE"/>
    <property type="match status" value="1"/>
</dbReference>
<keyword evidence="2" id="KW-0479">Metal-binding</keyword>
<feature type="chain" id="PRO_5012170571" description="DUF3641 domain-containing protein" evidence="5">
    <location>
        <begin position="19"/>
        <end position="439"/>
    </location>
</feature>
<protein>
    <recommendedName>
        <fullName evidence="10">DUF3641 domain-containing protein</fullName>
    </recommendedName>
</protein>
<gene>
    <name evidence="8" type="ORF">FisN_2Hh306</name>
</gene>
<keyword evidence="3" id="KW-0408">Iron</keyword>
<feature type="signal peptide" evidence="5">
    <location>
        <begin position="1"/>
        <end position="18"/>
    </location>
</feature>
<evidence type="ECO:0000256" key="2">
    <source>
        <dbReference type="ARBA" id="ARBA00022723"/>
    </source>
</evidence>
<evidence type="ECO:0000256" key="1">
    <source>
        <dbReference type="ARBA" id="ARBA00022691"/>
    </source>
</evidence>
<dbReference type="GO" id="GO:0003824">
    <property type="term" value="F:catalytic activity"/>
    <property type="evidence" value="ECO:0007669"/>
    <property type="project" value="InterPro"/>
</dbReference>
<accession>A0A1Z5KK96</accession>
<dbReference type="Gene3D" id="3.20.20.70">
    <property type="entry name" value="Aldolase class I"/>
    <property type="match status" value="1"/>
</dbReference>
<dbReference type="InterPro" id="IPR024521">
    <property type="entry name" value="ArsS-like_C"/>
</dbReference>
<dbReference type="InterPro" id="IPR007197">
    <property type="entry name" value="rSAM"/>
</dbReference>
<dbReference type="OrthoDB" id="418407at2759"/>
<evidence type="ECO:0000256" key="5">
    <source>
        <dbReference type="SAM" id="SignalP"/>
    </source>
</evidence>
<evidence type="ECO:0000256" key="4">
    <source>
        <dbReference type="ARBA" id="ARBA00023014"/>
    </source>
</evidence>
<feature type="domain" description="Radical SAM core" evidence="6">
    <location>
        <begin position="147"/>
        <end position="293"/>
    </location>
</feature>
<dbReference type="Proteomes" id="UP000198406">
    <property type="component" value="Unassembled WGS sequence"/>
</dbReference>
<dbReference type="InParanoid" id="A0A1Z5KK96"/>
<dbReference type="Pfam" id="PF04055">
    <property type="entry name" value="Radical_SAM"/>
    <property type="match status" value="1"/>
</dbReference>
<dbReference type="InterPro" id="IPR058240">
    <property type="entry name" value="rSAM_sf"/>
</dbReference>
<keyword evidence="9" id="KW-1185">Reference proteome</keyword>
<dbReference type="CDD" id="cd01335">
    <property type="entry name" value="Radical_SAM"/>
    <property type="match status" value="1"/>
</dbReference>
<dbReference type="NCBIfam" id="TIGR04167">
    <property type="entry name" value="rSAM_SeCys"/>
    <property type="match status" value="1"/>
</dbReference>
<feature type="domain" description="Arsenosugar biosynthesis radical SAM protein ArsS-like C-terminal" evidence="7">
    <location>
        <begin position="305"/>
        <end position="437"/>
    </location>
</feature>
<evidence type="ECO:0000259" key="6">
    <source>
        <dbReference type="Pfam" id="PF04055"/>
    </source>
</evidence>
<dbReference type="AlphaFoldDB" id="A0A1Z5KK96"/>
<sequence length="439" mass="49456">MRLSYSALLLSWLSVANAFTAPQQPARFFTTPTTISALHSSTKENSSNASSTSRFDLPDYGKTPVEIDKIRVEKTQKWRRKDLFGQSLVEQTLAGMEGSSSQPKPVLLNKEERTLRRRALDDLGVKHFSDFLPANFDRKLPTILQLNIGLYCNQACDHCHVESSPLRKQEMMTAETAAQCLDLLMKTPSIQTLDITGGAPELNAQFRYLVSMARSMRPDLEIIDRCNLTVLQEPGQEDLIDFLKEHRVRVIASLPCYSSENVNQQRGNGVFERSIAALLALNEAGYGKDEALGLDLVYNPLGAFLPPEQGKLETVYKEQLEENFGILFNSLFTITNMPIKRFADFLHRRDELKDYMDLLVRNFNADTLDTLMCRDLVSVGYDGKLFDCDFNQQLGYGLKDNLSVFDIDSFDLREYKIRTDNHCFGCTAGMGSSCQGTTA</sequence>
<dbReference type="EMBL" id="BDSP01000251">
    <property type="protein sequence ID" value="GAX26744.1"/>
    <property type="molecule type" value="Genomic_DNA"/>
</dbReference>
<proteinExistence type="predicted"/>
<dbReference type="GO" id="GO:0046872">
    <property type="term" value="F:metal ion binding"/>
    <property type="evidence" value="ECO:0007669"/>
    <property type="project" value="UniProtKB-KW"/>
</dbReference>
<dbReference type="GO" id="GO:0051536">
    <property type="term" value="F:iron-sulfur cluster binding"/>
    <property type="evidence" value="ECO:0007669"/>
    <property type="project" value="UniProtKB-KW"/>
</dbReference>
<organism evidence="8 9">
    <name type="scientific">Fistulifera solaris</name>
    <name type="common">Oleaginous diatom</name>
    <dbReference type="NCBI Taxonomy" id="1519565"/>
    <lineage>
        <taxon>Eukaryota</taxon>
        <taxon>Sar</taxon>
        <taxon>Stramenopiles</taxon>
        <taxon>Ochrophyta</taxon>
        <taxon>Bacillariophyta</taxon>
        <taxon>Bacillariophyceae</taxon>
        <taxon>Bacillariophycidae</taxon>
        <taxon>Naviculales</taxon>
        <taxon>Naviculaceae</taxon>
        <taxon>Fistulifera</taxon>
    </lineage>
</organism>
<evidence type="ECO:0008006" key="10">
    <source>
        <dbReference type="Google" id="ProtNLM"/>
    </source>
</evidence>
<comment type="caution">
    <text evidence="8">The sequence shown here is derived from an EMBL/GenBank/DDBJ whole genome shotgun (WGS) entry which is preliminary data.</text>
</comment>
<dbReference type="Pfam" id="PF12345">
    <property type="entry name" value="DUF3641"/>
    <property type="match status" value="1"/>
</dbReference>